<reference evidence="8" key="1">
    <citation type="journal article" date="2019" name="Toxins">
        <title>Detection of Abrin-Like and Prepropulchellin-Like Toxin Genes and Transcripts Using Whole Genome Sequencing and Full-Length Transcript Sequencing of Abrus precatorius.</title>
        <authorList>
            <person name="Hovde B.T."/>
            <person name="Daligault H.E."/>
            <person name="Hanschen E.R."/>
            <person name="Kunde Y.A."/>
            <person name="Johnson M.B."/>
            <person name="Starkenburg S.R."/>
            <person name="Johnson S.L."/>
        </authorList>
    </citation>
    <scope>NUCLEOTIDE SEQUENCE [LARGE SCALE GENOMIC DNA]</scope>
</reference>
<evidence type="ECO:0000259" key="7">
    <source>
        <dbReference type="PROSITE" id="PS51767"/>
    </source>
</evidence>
<protein>
    <submittedName>
        <fullName evidence="9">Aspartic proteinase nepenthesin-2-like</fullName>
    </submittedName>
</protein>
<dbReference type="GO" id="GO:0004190">
    <property type="term" value="F:aspartic-type endopeptidase activity"/>
    <property type="evidence" value="ECO:0007669"/>
    <property type="project" value="UniProtKB-KW"/>
</dbReference>
<dbReference type="InterPro" id="IPR051708">
    <property type="entry name" value="Plant_Aspart_Prot_A1"/>
</dbReference>
<keyword evidence="8" id="KW-1185">Reference proteome</keyword>
<keyword evidence="4" id="KW-0378">Hydrolase</keyword>
<gene>
    <name evidence="9" type="primary">LOC113874191</name>
</gene>
<dbReference type="SUPFAM" id="SSF50630">
    <property type="entry name" value="Acid proteases"/>
    <property type="match status" value="1"/>
</dbReference>
<accession>A0A8B8MHM0</accession>
<evidence type="ECO:0000256" key="4">
    <source>
        <dbReference type="ARBA" id="ARBA00022801"/>
    </source>
</evidence>
<evidence type="ECO:0000313" key="9">
    <source>
        <dbReference type="RefSeq" id="XP_027368216.1"/>
    </source>
</evidence>
<dbReference type="Proteomes" id="UP000694853">
    <property type="component" value="Unplaced"/>
</dbReference>
<feature type="signal peptide" evidence="6">
    <location>
        <begin position="1"/>
        <end position="19"/>
    </location>
</feature>
<dbReference type="CDD" id="cd05476">
    <property type="entry name" value="pepsin_A_like_plant"/>
    <property type="match status" value="1"/>
</dbReference>
<sequence>MDILLAFCCVLLTMPLSHSSSTQSPPSVPMLSIPLYHKQMVNDIIIANAGVHYPHIKATADIYPADDAYAMFIWIGTPVQIVFVRMDIGSPITWFQCDPCSSCYPMQRPPFNTRASSSFRELGCYTDTCLIPMMRKIFGNCTGWTCRYNVEYAKESRSFGMMVRDTLYFEHSDVEVQDFIMGCGDSYEGPFRTQFSGVFGLGRGPLSVQSQLHAKAFSFCIVSFGSERPSSLEFYDTSPAIDQHGVGKNSIMVPLRENSRYPYYYFVQFVGIAINGFMIEIQSRVWGYGLNYDGGVTIDMQTVLTYLPSDAYSVFRSEIRRTDHNLTRRPRYEELEFCYKDDPSNVYPTIEFYFENGNVAGENFVSFKLNTNQKLFKVEAGVVCLPFSDGKNSALTVIGSNQLQGTLLTYDLVNEILIFTYNKC</sequence>
<organism evidence="8 9">
    <name type="scientific">Abrus precatorius</name>
    <name type="common">Indian licorice</name>
    <name type="synonym">Glycine abrus</name>
    <dbReference type="NCBI Taxonomy" id="3816"/>
    <lineage>
        <taxon>Eukaryota</taxon>
        <taxon>Viridiplantae</taxon>
        <taxon>Streptophyta</taxon>
        <taxon>Embryophyta</taxon>
        <taxon>Tracheophyta</taxon>
        <taxon>Spermatophyta</taxon>
        <taxon>Magnoliopsida</taxon>
        <taxon>eudicotyledons</taxon>
        <taxon>Gunneridae</taxon>
        <taxon>Pentapetalae</taxon>
        <taxon>rosids</taxon>
        <taxon>fabids</taxon>
        <taxon>Fabales</taxon>
        <taxon>Fabaceae</taxon>
        <taxon>Papilionoideae</taxon>
        <taxon>50 kb inversion clade</taxon>
        <taxon>NPAAA clade</taxon>
        <taxon>indigoferoid/millettioid clade</taxon>
        <taxon>Abreae</taxon>
        <taxon>Abrus</taxon>
    </lineage>
</organism>
<dbReference type="Pfam" id="PF14543">
    <property type="entry name" value="TAXi_N"/>
    <property type="match status" value="1"/>
</dbReference>
<dbReference type="KEGG" id="aprc:113874191"/>
<dbReference type="RefSeq" id="XP_027368216.1">
    <property type="nucleotide sequence ID" value="XM_027512415.1"/>
</dbReference>
<dbReference type="InterPro" id="IPR032861">
    <property type="entry name" value="TAXi_N"/>
</dbReference>
<dbReference type="GO" id="GO:0005576">
    <property type="term" value="C:extracellular region"/>
    <property type="evidence" value="ECO:0007669"/>
    <property type="project" value="TreeGrafter"/>
</dbReference>
<evidence type="ECO:0000256" key="2">
    <source>
        <dbReference type="ARBA" id="ARBA00022670"/>
    </source>
</evidence>
<evidence type="ECO:0000256" key="3">
    <source>
        <dbReference type="ARBA" id="ARBA00022750"/>
    </source>
</evidence>
<comment type="similarity">
    <text evidence="1">Belongs to the peptidase A1 family.</text>
</comment>
<dbReference type="PANTHER" id="PTHR47967">
    <property type="entry name" value="OS07G0603500 PROTEIN-RELATED"/>
    <property type="match status" value="1"/>
</dbReference>
<name>A0A8B8MHM0_ABRPR</name>
<dbReference type="InterPro" id="IPR032799">
    <property type="entry name" value="TAXi_C"/>
</dbReference>
<feature type="domain" description="Peptidase A1" evidence="7">
    <location>
        <begin position="69"/>
        <end position="420"/>
    </location>
</feature>
<keyword evidence="5" id="KW-0325">Glycoprotein</keyword>
<evidence type="ECO:0000313" key="8">
    <source>
        <dbReference type="Proteomes" id="UP000694853"/>
    </source>
</evidence>
<feature type="chain" id="PRO_5034204738" evidence="6">
    <location>
        <begin position="20"/>
        <end position="424"/>
    </location>
</feature>
<evidence type="ECO:0000256" key="1">
    <source>
        <dbReference type="ARBA" id="ARBA00007447"/>
    </source>
</evidence>
<keyword evidence="3" id="KW-0064">Aspartyl protease</keyword>
<dbReference type="InterPro" id="IPR034161">
    <property type="entry name" value="Pepsin-like_plant"/>
</dbReference>
<dbReference type="Gene3D" id="2.40.70.10">
    <property type="entry name" value="Acid Proteases"/>
    <property type="match status" value="2"/>
</dbReference>
<dbReference type="PANTHER" id="PTHR47967:SF121">
    <property type="entry name" value="EUKARYOTIC ASPARTYL PROTEASE FAMILY PROTEIN"/>
    <property type="match status" value="1"/>
</dbReference>
<reference evidence="9" key="2">
    <citation type="submission" date="2025-08" db="UniProtKB">
        <authorList>
            <consortium name="RefSeq"/>
        </authorList>
    </citation>
    <scope>IDENTIFICATION</scope>
    <source>
        <tissue evidence="9">Young leaves</tissue>
    </source>
</reference>
<dbReference type="GO" id="GO:0006508">
    <property type="term" value="P:proteolysis"/>
    <property type="evidence" value="ECO:0007669"/>
    <property type="project" value="UniProtKB-KW"/>
</dbReference>
<evidence type="ECO:0000256" key="6">
    <source>
        <dbReference type="SAM" id="SignalP"/>
    </source>
</evidence>
<dbReference type="PROSITE" id="PS51767">
    <property type="entry name" value="PEPTIDASE_A1"/>
    <property type="match status" value="1"/>
</dbReference>
<dbReference type="AlphaFoldDB" id="A0A8B8MHM0"/>
<proteinExistence type="inferred from homology"/>
<keyword evidence="2" id="KW-0645">Protease</keyword>
<dbReference type="OrthoDB" id="2747330at2759"/>
<dbReference type="InterPro" id="IPR021109">
    <property type="entry name" value="Peptidase_aspartic_dom_sf"/>
</dbReference>
<keyword evidence="6" id="KW-0732">Signal</keyword>
<evidence type="ECO:0000256" key="5">
    <source>
        <dbReference type="ARBA" id="ARBA00023180"/>
    </source>
</evidence>
<dbReference type="GeneID" id="113874191"/>
<dbReference type="InterPro" id="IPR033121">
    <property type="entry name" value="PEPTIDASE_A1"/>
</dbReference>
<dbReference type="Pfam" id="PF14541">
    <property type="entry name" value="TAXi_C"/>
    <property type="match status" value="1"/>
</dbReference>